<feature type="domain" description="WW" evidence="2">
    <location>
        <begin position="304"/>
        <end position="326"/>
    </location>
</feature>
<accession>A0A1W0WTJ2</accession>
<dbReference type="SUPFAM" id="SSF51045">
    <property type="entry name" value="WW domain"/>
    <property type="match status" value="1"/>
</dbReference>
<feature type="compositionally biased region" description="Polar residues" evidence="1">
    <location>
        <begin position="1"/>
        <end position="12"/>
    </location>
</feature>
<sequence>MNGTKNAPTRTVLSPLGKDHHRGKGSLRREGIKSSHQQNGHHLEPTRIVISGRREEKPRNGNSDPQPSPRRLQSQIVIPARRDTVNGIAEAQRNARANVASSSPSGRRDVRGSASHQQQRRPGDLPQSQHAKELSSSQRFFTAVTTGRESQSFDFGRADGRGNYEYGNRHESGAWNRATASGPGPRPRKRPIPSPSARSAATRTGSSLSKRSDASTNNSISASSRSSARVERFTDKARAQQERSSVKSASRSSSPSHSAAGNGSARKPLKSPNVKVAATLKRKAIKTDCRKRILRSDEIRVERSSTGREYYYNTETKASKWDKPQEWVEAENAAAAAAAALVLPEAVRRSESVTREALGKRKLSELETTTEKSDNARSTKIQRTASVAPAPAAVDMDSLLGSPISDDNDHSSVASPTPSERMDISDAEAASNASISPSKNAATGSSRTSPSRLRKKSVDDERGASPRRRGGGTSSDQTRKTKAPTLEDLKKLEDYDDPDRRRSLKLQRVKEWRSQLGETPAEVSQSPIGDGIAGSPVSSETSTVSPQWPRPTTGARSDHADAVKAESPSADAAVAPTCPSPVPASACSRIVLPSFDFPELPEPVRDLPILFVEAMTSGFTSMKIGHVEDQKCKQLFEIRPGMYAASGEKVVHMKVNHSDIRQKRMTTVSQAEDISFLSSLQDELFRSMHAKADHHNRSEVPKPILPPPHPVVVKTERVDSSPAVMVNVTTTPDISAASAASLDSKQQHLTLFGMEPAADRRQLIPSGITT</sequence>
<keyword evidence="4" id="KW-1185">Reference proteome</keyword>
<reference evidence="4" key="1">
    <citation type="submission" date="2017-01" db="EMBL/GenBank/DDBJ databases">
        <title>Comparative genomics of anhydrobiosis in the tardigrade Hypsibius dujardini.</title>
        <authorList>
            <person name="Yoshida Y."/>
            <person name="Koutsovoulos G."/>
            <person name="Laetsch D."/>
            <person name="Stevens L."/>
            <person name="Kumar S."/>
            <person name="Horikawa D."/>
            <person name="Ishino K."/>
            <person name="Komine S."/>
            <person name="Tomita M."/>
            <person name="Blaxter M."/>
            <person name="Arakawa K."/>
        </authorList>
    </citation>
    <scope>NUCLEOTIDE SEQUENCE [LARGE SCALE GENOMIC DNA]</scope>
    <source>
        <strain evidence="4">Z151</strain>
    </source>
</reference>
<feature type="region of interest" description="Disordered" evidence="1">
    <location>
        <begin position="92"/>
        <end position="275"/>
    </location>
</feature>
<dbReference type="PROSITE" id="PS50020">
    <property type="entry name" value="WW_DOMAIN_2"/>
    <property type="match status" value="1"/>
</dbReference>
<feature type="compositionally biased region" description="Basic and acidic residues" evidence="1">
    <location>
        <begin position="156"/>
        <end position="172"/>
    </location>
</feature>
<dbReference type="OrthoDB" id="10072039at2759"/>
<comment type="caution">
    <text evidence="3">The sequence shown here is derived from an EMBL/GenBank/DDBJ whole genome shotgun (WGS) entry which is preliminary data.</text>
</comment>
<dbReference type="Pfam" id="PF00397">
    <property type="entry name" value="WW"/>
    <property type="match status" value="1"/>
</dbReference>
<dbReference type="Gene3D" id="2.20.70.10">
    <property type="match status" value="1"/>
</dbReference>
<feature type="compositionally biased region" description="Low complexity" evidence="1">
    <location>
        <begin position="246"/>
        <end position="265"/>
    </location>
</feature>
<dbReference type="InterPro" id="IPR036020">
    <property type="entry name" value="WW_dom_sf"/>
</dbReference>
<feature type="compositionally biased region" description="Low complexity" evidence="1">
    <location>
        <begin position="535"/>
        <end position="546"/>
    </location>
</feature>
<feature type="compositionally biased region" description="Basic and acidic residues" evidence="1">
    <location>
        <begin position="364"/>
        <end position="377"/>
    </location>
</feature>
<feature type="compositionally biased region" description="Basic and acidic residues" evidence="1">
    <location>
        <begin position="485"/>
        <end position="494"/>
    </location>
</feature>
<feature type="compositionally biased region" description="Basic and acidic residues" evidence="1">
    <location>
        <begin position="228"/>
        <end position="245"/>
    </location>
</feature>
<evidence type="ECO:0000259" key="2">
    <source>
        <dbReference type="PROSITE" id="PS50020"/>
    </source>
</evidence>
<dbReference type="CDD" id="cd00201">
    <property type="entry name" value="WW"/>
    <property type="match status" value="1"/>
</dbReference>
<proteinExistence type="predicted"/>
<feature type="region of interest" description="Disordered" evidence="1">
    <location>
        <begin position="364"/>
        <end position="494"/>
    </location>
</feature>
<feature type="compositionally biased region" description="Polar residues" evidence="1">
    <location>
        <begin position="126"/>
        <end position="153"/>
    </location>
</feature>
<evidence type="ECO:0000313" key="3">
    <source>
        <dbReference type="EMBL" id="OQV18511.1"/>
    </source>
</evidence>
<feature type="compositionally biased region" description="Low complexity" evidence="1">
    <location>
        <begin position="214"/>
        <end position="227"/>
    </location>
</feature>
<organism evidence="3 4">
    <name type="scientific">Hypsibius exemplaris</name>
    <name type="common">Freshwater tardigrade</name>
    <dbReference type="NCBI Taxonomy" id="2072580"/>
    <lineage>
        <taxon>Eukaryota</taxon>
        <taxon>Metazoa</taxon>
        <taxon>Ecdysozoa</taxon>
        <taxon>Tardigrada</taxon>
        <taxon>Eutardigrada</taxon>
        <taxon>Parachela</taxon>
        <taxon>Hypsibioidea</taxon>
        <taxon>Hypsibiidae</taxon>
        <taxon>Hypsibius</taxon>
    </lineage>
</organism>
<dbReference type="InterPro" id="IPR001202">
    <property type="entry name" value="WW_dom"/>
</dbReference>
<dbReference type="EMBL" id="MTYJ01000048">
    <property type="protein sequence ID" value="OQV18511.1"/>
    <property type="molecule type" value="Genomic_DNA"/>
</dbReference>
<name>A0A1W0WTJ2_HYPEX</name>
<feature type="compositionally biased region" description="Polar residues" evidence="1">
    <location>
        <begin position="431"/>
        <end position="451"/>
    </location>
</feature>
<protein>
    <recommendedName>
        <fullName evidence="2">WW domain-containing protein</fullName>
    </recommendedName>
</protein>
<feature type="region of interest" description="Disordered" evidence="1">
    <location>
        <begin position="514"/>
        <end position="562"/>
    </location>
</feature>
<gene>
    <name evidence="3" type="ORF">BV898_07339</name>
</gene>
<evidence type="ECO:0000256" key="1">
    <source>
        <dbReference type="SAM" id="MobiDB-lite"/>
    </source>
</evidence>
<evidence type="ECO:0000313" key="4">
    <source>
        <dbReference type="Proteomes" id="UP000192578"/>
    </source>
</evidence>
<feature type="compositionally biased region" description="Low complexity" evidence="1">
    <location>
        <begin position="195"/>
        <end position="207"/>
    </location>
</feature>
<feature type="compositionally biased region" description="Polar residues" evidence="1">
    <location>
        <begin position="60"/>
        <end position="76"/>
    </location>
</feature>
<dbReference type="AlphaFoldDB" id="A0A1W0WTJ2"/>
<feature type="region of interest" description="Disordered" evidence="1">
    <location>
        <begin position="1"/>
        <end position="77"/>
    </location>
</feature>
<dbReference type="Proteomes" id="UP000192578">
    <property type="component" value="Unassembled WGS sequence"/>
</dbReference>